<sequence length="172" mass="19877">MDWPAPCLSRDQWSDTLEHEQHSLCFEEEYRFVFPRLFPAKRTPGPRRLNRNRPLAYSHVPKHQASTCISVIQPCQAFLRLAVAVASLTCHSNQFSWATVSRRSEFHPTVLRTRDKITEHSAHVLTTFPQIRTRRPGKGRINKISLKREILCISRPRLQGGGLILHVHLQTP</sequence>
<dbReference type="GeneID" id="85437143"/>
<evidence type="ECO:0000313" key="2">
    <source>
        <dbReference type="Proteomes" id="UP001230504"/>
    </source>
</evidence>
<name>A0AAD8VAH7_9PEZI</name>
<evidence type="ECO:0000313" key="1">
    <source>
        <dbReference type="EMBL" id="KAK1597455.1"/>
    </source>
</evidence>
<dbReference type="EMBL" id="JAHLJV010000008">
    <property type="protein sequence ID" value="KAK1597455.1"/>
    <property type="molecule type" value="Genomic_DNA"/>
</dbReference>
<dbReference type="AlphaFoldDB" id="A0AAD8VAH7"/>
<keyword evidence="2" id="KW-1185">Reference proteome</keyword>
<organism evidence="1 2">
    <name type="scientific">Colletotrichum navitas</name>
    <dbReference type="NCBI Taxonomy" id="681940"/>
    <lineage>
        <taxon>Eukaryota</taxon>
        <taxon>Fungi</taxon>
        <taxon>Dikarya</taxon>
        <taxon>Ascomycota</taxon>
        <taxon>Pezizomycotina</taxon>
        <taxon>Sordariomycetes</taxon>
        <taxon>Hypocreomycetidae</taxon>
        <taxon>Glomerellales</taxon>
        <taxon>Glomerellaceae</taxon>
        <taxon>Colletotrichum</taxon>
        <taxon>Colletotrichum graminicola species complex</taxon>
    </lineage>
</organism>
<accession>A0AAD8VAH7</accession>
<comment type="caution">
    <text evidence="1">The sequence shown here is derived from an EMBL/GenBank/DDBJ whole genome shotgun (WGS) entry which is preliminary data.</text>
</comment>
<dbReference type="RefSeq" id="XP_060418245.1">
    <property type="nucleotide sequence ID" value="XM_060552903.1"/>
</dbReference>
<reference evidence="1" key="1">
    <citation type="submission" date="2021-06" db="EMBL/GenBank/DDBJ databases">
        <title>Comparative genomics, transcriptomics and evolutionary studies reveal genomic signatures of adaptation to plant cell wall in hemibiotrophic fungi.</title>
        <authorList>
            <consortium name="DOE Joint Genome Institute"/>
            <person name="Baroncelli R."/>
            <person name="Diaz J.F."/>
            <person name="Benocci T."/>
            <person name="Peng M."/>
            <person name="Battaglia E."/>
            <person name="Haridas S."/>
            <person name="Andreopoulos W."/>
            <person name="Labutti K."/>
            <person name="Pangilinan J."/>
            <person name="Floch G.L."/>
            <person name="Makela M.R."/>
            <person name="Henrissat B."/>
            <person name="Grigoriev I.V."/>
            <person name="Crouch J.A."/>
            <person name="De Vries R.P."/>
            <person name="Sukno S.A."/>
            <person name="Thon M.R."/>
        </authorList>
    </citation>
    <scope>NUCLEOTIDE SEQUENCE</scope>
    <source>
        <strain evidence="1">CBS 125086</strain>
    </source>
</reference>
<gene>
    <name evidence="1" type="ORF">LY79DRAFT_386255</name>
</gene>
<protein>
    <submittedName>
        <fullName evidence="1">Uncharacterized protein</fullName>
    </submittedName>
</protein>
<proteinExistence type="predicted"/>
<dbReference type="Proteomes" id="UP001230504">
    <property type="component" value="Unassembled WGS sequence"/>
</dbReference>